<dbReference type="OrthoDB" id="2479530at2"/>
<evidence type="ECO:0000313" key="2">
    <source>
        <dbReference type="EMBL" id="OXM63174.1"/>
    </source>
</evidence>
<keyword evidence="3" id="KW-1185">Reference proteome</keyword>
<name>A0A229SWZ0_9PSEU</name>
<evidence type="ECO:0000313" key="3">
    <source>
        <dbReference type="Proteomes" id="UP000215199"/>
    </source>
</evidence>
<protein>
    <recommendedName>
        <fullName evidence="1">Ricin B lectin domain-containing protein</fullName>
    </recommendedName>
</protein>
<dbReference type="InterPro" id="IPR000772">
    <property type="entry name" value="Ricin_B_lectin"/>
</dbReference>
<evidence type="ECO:0000259" key="1">
    <source>
        <dbReference type="SMART" id="SM00458"/>
    </source>
</evidence>
<dbReference type="SUPFAM" id="SSF50370">
    <property type="entry name" value="Ricin B-like lectins"/>
    <property type="match status" value="1"/>
</dbReference>
<organism evidence="2 3">
    <name type="scientific">Amycolatopsis vastitatis</name>
    <dbReference type="NCBI Taxonomy" id="1905142"/>
    <lineage>
        <taxon>Bacteria</taxon>
        <taxon>Bacillati</taxon>
        <taxon>Actinomycetota</taxon>
        <taxon>Actinomycetes</taxon>
        <taxon>Pseudonocardiales</taxon>
        <taxon>Pseudonocardiaceae</taxon>
        <taxon>Amycolatopsis</taxon>
    </lineage>
</organism>
<proteinExistence type="predicted"/>
<dbReference type="EMBL" id="NMUL01000037">
    <property type="protein sequence ID" value="OXM63174.1"/>
    <property type="molecule type" value="Genomic_DNA"/>
</dbReference>
<dbReference type="Gene3D" id="2.80.10.50">
    <property type="match status" value="2"/>
</dbReference>
<dbReference type="PROSITE" id="PS50231">
    <property type="entry name" value="RICIN_B_LECTIN"/>
    <property type="match status" value="1"/>
</dbReference>
<dbReference type="AlphaFoldDB" id="A0A229SWZ0"/>
<reference evidence="3" key="1">
    <citation type="submission" date="2017-07" db="EMBL/GenBank/DDBJ databases">
        <title>Comparative genome mining reveals phylogenetic distribution patterns of secondary metabolites in Amycolatopsis.</title>
        <authorList>
            <person name="Adamek M."/>
            <person name="Alanjary M."/>
            <person name="Sales-Ortells H."/>
            <person name="Goodfellow M."/>
            <person name="Bull A.T."/>
            <person name="Kalinowski J."/>
            <person name="Ziemert N."/>
        </authorList>
    </citation>
    <scope>NUCLEOTIDE SEQUENCE [LARGE SCALE GENOMIC DNA]</scope>
    <source>
        <strain evidence="3">H5</strain>
    </source>
</reference>
<feature type="domain" description="Ricin B lectin" evidence="1">
    <location>
        <begin position="2"/>
        <end position="138"/>
    </location>
</feature>
<dbReference type="CDD" id="cd00161">
    <property type="entry name" value="beta-trefoil_Ricin-like"/>
    <property type="match status" value="1"/>
</dbReference>
<gene>
    <name evidence="2" type="ORF">CF165_31335</name>
</gene>
<sequence>MGDGNRIVRNLNSLLCIDVSGVGNNLPVYQNACSSAFPAPIWYFRNVGGDNYQLVNQRNGRCLAMPSSSTKNGEVAITWDCANIADQYWTVVASGDVYRFVNVNSGKCLAIGGSRTDVGAKAIQWTYAGIADQQWRFY</sequence>
<dbReference type="Pfam" id="PF14200">
    <property type="entry name" value="RicinB_lectin_2"/>
    <property type="match status" value="1"/>
</dbReference>
<dbReference type="Proteomes" id="UP000215199">
    <property type="component" value="Unassembled WGS sequence"/>
</dbReference>
<dbReference type="InterPro" id="IPR035992">
    <property type="entry name" value="Ricin_B-like_lectins"/>
</dbReference>
<comment type="caution">
    <text evidence="2">The sequence shown here is derived from an EMBL/GenBank/DDBJ whole genome shotgun (WGS) entry which is preliminary data.</text>
</comment>
<accession>A0A229SWZ0</accession>
<dbReference type="SMART" id="SM00458">
    <property type="entry name" value="RICIN"/>
    <property type="match status" value="1"/>
</dbReference>